<proteinExistence type="inferred from homology"/>
<dbReference type="PANTHER" id="PTHR24305">
    <property type="entry name" value="CYTOCHROME P450"/>
    <property type="match status" value="1"/>
</dbReference>
<comment type="similarity">
    <text evidence="2 8">Belongs to the cytochrome P450 family.</text>
</comment>
<keyword evidence="6 8" id="KW-0408">Iron</keyword>
<dbReference type="PANTHER" id="PTHR24305:SF230">
    <property type="entry name" value="P450, PUTATIVE (EUROFUNG)-RELATED"/>
    <property type="match status" value="1"/>
</dbReference>
<dbReference type="SUPFAM" id="SSF48264">
    <property type="entry name" value="Cytochrome P450"/>
    <property type="match status" value="1"/>
</dbReference>
<evidence type="ECO:0000256" key="2">
    <source>
        <dbReference type="ARBA" id="ARBA00010617"/>
    </source>
</evidence>
<keyword evidence="9" id="KW-0812">Transmembrane</keyword>
<keyword evidence="9" id="KW-1133">Transmembrane helix</keyword>
<reference evidence="10 11" key="1">
    <citation type="submission" date="2024-02" db="EMBL/GenBank/DDBJ databases">
        <title>De novo assembly and annotation of 12 fungi associated with fruit tree decline syndrome in Ontario, Canada.</title>
        <authorList>
            <person name="Sulman M."/>
            <person name="Ellouze W."/>
            <person name="Ilyukhin E."/>
        </authorList>
    </citation>
    <scope>NUCLEOTIDE SEQUENCE [LARGE SCALE GENOMIC DNA]</scope>
    <source>
        <strain evidence="10 11">M1-105</strain>
    </source>
</reference>
<feature type="transmembrane region" description="Helical" evidence="9">
    <location>
        <begin position="16"/>
        <end position="38"/>
    </location>
</feature>
<comment type="caution">
    <text evidence="10">The sequence shown here is derived from an EMBL/GenBank/DDBJ whole genome shotgun (WGS) entry which is preliminary data.</text>
</comment>
<dbReference type="InterPro" id="IPR002401">
    <property type="entry name" value="Cyt_P450_E_grp-I"/>
</dbReference>
<dbReference type="EMBL" id="JAJVDC020000057">
    <property type="protein sequence ID" value="KAL1629142.1"/>
    <property type="molecule type" value="Genomic_DNA"/>
</dbReference>
<keyword evidence="3 8" id="KW-0349">Heme</keyword>
<dbReference type="CDD" id="cd11058">
    <property type="entry name" value="CYP60B-like"/>
    <property type="match status" value="1"/>
</dbReference>
<evidence type="ECO:0000256" key="9">
    <source>
        <dbReference type="SAM" id="Phobius"/>
    </source>
</evidence>
<evidence type="ECO:0000256" key="8">
    <source>
        <dbReference type="RuleBase" id="RU000461"/>
    </source>
</evidence>
<evidence type="ECO:0000313" key="11">
    <source>
        <dbReference type="Proteomes" id="UP001521116"/>
    </source>
</evidence>
<evidence type="ECO:0000256" key="4">
    <source>
        <dbReference type="ARBA" id="ARBA00022723"/>
    </source>
</evidence>
<dbReference type="PRINTS" id="PR00463">
    <property type="entry name" value="EP450I"/>
</dbReference>
<dbReference type="InterPro" id="IPR001128">
    <property type="entry name" value="Cyt_P450"/>
</dbReference>
<dbReference type="InterPro" id="IPR050121">
    <property type="entry name" value="Cytochrome_P450_monoxygenase"/>
</dbReference>
<comment type="cofactor">
    <cofactor evidence="1">
        <name>heme</name>
        <dbReference type="ChEBI" id="CHEBI:30413"/>
    </cofactor>
</comment>
<evidence type="ECO:0000313" key="10">
    <source>
        <dbReference type="EMBL" id="KAL1629142.1"/>
    </source>
</evidence>
<evidence type="ECO:0000256" key="1">
    <source>
        <dbReference type="ARBA" id="ARBA00001971"/>
    </source>
</evidence>
<dbReference type="Pfam" id="PF00067">
    <property type="entry name" value="p450"/>
    <property type="match status" value="1"/>
</dbReference>
<keyword evidence="11" id="KW-1185">Reference proteome</keyword>
<evidence type="ECO:0000256" key="7">
    <source>
        <dbReference type="ARBA" id="ARBA00023033"/>
    </source>
</evidence>
<organism evidence="10 11">
    <name type="scientific">Neofusicoccum ribis</name>
    <dbReference type="NCBI Taxonomy" id="45134"/>
    <lineage>
        <taxon>Eukaryota</taxon>
        <taxon>Fungi</taxon>
        <taxon>Dikarya</taxon>
        <taxon>Ascomycota</taxon>
        <taxon>Pezizomycotina</taxon>
        <taxon>Dothideomycetes</taxon>
        <taxon>Dothideomycetes incertae sedis</taxon>
        <taxon>Botryosphaeriales</taxon>
        <taxon>Botryosphaeriaceae</taxon>
        <taxon>Neofusicoccum</taxon>
    </lineage>
</organism>
<sequence length="447" mass="50113">METVILSFGKLTLTKLLGTIFISTVAFWVLRAIYYVYFHPLRNYPGPKLWAASRIPWNYHDMKGRGSWRIRSLHEQYGPVIRIAPDELSYTTSGAWKTIYGQKTPEFSKCLDGRGIAPTSVNGVKSMMTEAQARHGRVRRAILPAFSERAVREQEGFLQASTDRLVAQLRRRCGAPQNVTKWFALAAFDVVADLAFGQSPGCLEQADLPWLQVIGARAKSLVWFQALMQLGLEPYMDRLMPRWAAEARRKHLRLTGEKVSARIARGAEGRKDFMSYILDNKAENLNNTELIITASTFIVAGSGTAAGGLSGITYLLGNNPEKYKKLVDEIRGAFNKQEDITIQATSHCEYLKAVIDEGMRMYPPTPSTLPRWVPKGGQEIDGKWVPGGMAVGVNQFTAGHMEWNFKHARSFIPERWLESAKNTEFANDDKAAVQPFSYGPRSCIGKK</sequence>
<evidence type="ECO:0000256" key="5">
    <source>
        <dbReference type="ARBA" id="ARBA00023002"/>
    </source>
</evidence>
<dbReference type="PRINTS" id="PR00385">
    <property type="entry name" value="P450"/>
</dbReference>
<gene>
    <name evidence="10" type="ORF">SLS56_005585</name>
</gene>
<keyword evidence="4 8" id="KW-0479">Metal-binding</keyword>
<evidence type="ECO:0008006" key="12">
    <source>
        <dbReference type="Google" id="ProtNLM"/>
    </source>
</evidence>
<keyword evidence="7 8" id="KW-0503">Monooxygenase</keyword>
<dbReference type="Gene3D" id="1.10.630.10">
    <property type="entry name" value="Cytochrome P450"/>
    <property type="match status" value="1"/>
</dbReference>
<protein>
    <recommendedName>
        <fullName evidence="12">Cytochrome P450 monooxygenase</fullName>
    </recommendedName>
</protein>
<name>A0ABR3ST64_9PEZI</name>
<dbReference type="Proteomes" id="UP001521116">
    <property type="component" value="Unassembled WGS sequence"/>
</dbReference>
<keyword evidence="5 8" id="KW-0560">Oxidoreductase</keyword>
<dbReference type="PROSITE" id="PS00086">
    <property type="entry name" value="CYTOCHROME_P450"/>
    <property type="match status" value="1"/>
</dbReference>
<dbReference type="InterPro" id="IPR017972">
    <property type="entry name" value="Cyt_P450_CS"/>
</dbReference>
<keyword evidence="9" id="KW-0472">Membrane</keyword>
<evidence type="ECO:0000256" key="3">
    <source>
        <dbReference type="ARBA" id="ARBA00022617"/>
    </source>
</evidence>
<accession>A0ABR3ST64</accession>
<dbReference type="InterPro" id="IPR036396">
    <property type="entry name" value="Cyt_P450_sf"/>
</dbReference>
<evidence type="ECO:0000256" key="6">
    <source>
        <dbReference type="ARBA" id="ARBA00023004"/>
    </source>
</evidence>